<evidence type="ECO:0000313" key="1">
    <source>
        <dbReference type="EMBL" id="CAI2360114.1"/>
    </source>
</evidence>
<name>A0AAD1U4L1_EUPCR</name>
<gene>
    <name evidence="1" type="ORF">ECRASSUSDP1_LOCUS1412</name>
</gene>
<protein>
    <submittedName>
        <fullName evidence="1">Uncharacterized protein</fullName>
    </submittedName>
</protein>
<sequence>MSNKGPSAFLQSKKRKSAQISPLKVLSHSKSKEFVRNPFLNHLVPLLLVGFSKFHNFSKVLKTCMLRIKFFKMLKMVAFALKFEDLTSQSSCIISNR</sequence>
<comment type="caution">
    <text evidence="1">The sequence shown here is derived from an EMBL/GenBank/DDBJ whole genome shotgun (WGS) entry which is preliminary data.</text>
</comment>
<keyword evidence="2" id="KW-1185">Reference proteome</keyword>
<reference evidence="1" key="1">
    <citation type="submission" date="2023-07" db="EMBL/GenBank/DDBJ databases">
        <authorList>
            <consortium name="AG Swart"/>
            <person name="Singh M."/>
            <person name="Singh A."/>
            <person name="Seah K."/>
            <person name="Emmerich C."/>
        </authorList>
    </citation>
    <scope>NUCLEOTIDE SEQUENCE</scope>
    <source>
        <strain evidence="1">DP1</strain>
    </source>
</reference>
<dbReference type="Proteomes" id="UP001295684">
    <property type="component" value="Unassembled WGS sequence"/>
</dbReference>
<proteinExistence type="predicted"/>
<accession>A0AAD1U4L1</accession>
<dbReference type="AlphaFoldDB" id="A0AAD1U4L1"/>
<organism evidence="1 2">
    <name type="scientific">Euplotes crassus</name>
    <dbReference type="NCBI Taxonomy" id="5936"/>
    <lineage>
        <taxon>Eukaryota</taxon>
        <taxon>Sar</taxon>
        <taxon>Alveolata</taxon>
        <taxon>Ciliophora</taxon>
        <taxon>Intramacronucleata</taxon>
        <taxon>Spirotrichea</taxon>
        <taxon>Hypotrichia</taxon>
        <taxon>Euplotida</taxon>
        <taxon>Euplotidae</taxon>
        <taxon>Moneuplotes</taxon>
    </lineage>
</organism>
<evidence type="ECO:0000313" key="2">
    <source>
        <dbReference type="Proteomes" id="UP001295684"/>
    </source>
</evidence>
<dbReference type="EMBL" id="CAMPGE010001334">
    <property type="protein sequence ID" value="CAI2360114.1"/>
    <property type="molecule type" value="Genomic_DNA"/>
</dbReference>